<comment type="caution">
    <text evidence="1">The sequence shown here is derived from an EMBL/GenBank/DDBJ whole genome shotgun (WGS) entry which is preliminary data.</text>
</comment>
<evidence type="ECO:0000313" key="2">
    <source>
        <dbReference type="Proteomes" id="UP000193642"/>
    </source>
</evidence>
<sequence>MIRVAEIATETAAEQLTQYCTAHAITWRAKLTAGQVGSVQEGLFNMCVTVGNWEFHSSSWTPNDSPATTEAKNKLLCFANKYIRHALHSKALPRDLTVWNVYDSSLARPQTMLTNWEVVVRNNFESIPLGTSIPSEDLRRLSCVSLLKDKFDGRFYQAFVDQVLIAPIHAPDKIIVLDCAFERSSECYIDCRIPMLVLRNNKSDSLINFLRSKYPTSHSISEVAPDHVMAIFPYANSLGIKVTFSDLNESDGILDDIYKKQQLRRKQCRDAFSKNEMLRPLSRLLKLVFCNARIPTEAEQRRMFLLCDIIAIRVEFERSGLELGATCDTPMELNMAFLFGLKMICGYKTYRSRMSDGRDISNNTYEIMKAVAVHALAIALAPPTYFQPHRHLLDLFVHTHDSAANLRQYGFSLGTFRPELPNSLDVDLPIIMRFSPLIYLQICTILVKKFQNHSEVVSEDLISNAALHLGQHLCKRQNRDEIQLKYSLVLLPLQSSLFVKFRHAF</sequence>
<proteinExistence type="predicted"/>
<keyword evidence="2" id="KW-1185">Reference proteome</keyword>
<gene>
    <name evidence="1" type="ORF">BCR33DRAFT_851513</name>
</gene>
<accession>A0A1Y2C9B4</accession>
<dbReference type="EMBL" id="MCGO01000027">
    <property type="protein sequence ID" value="ORY42905.1"/>
    <property type="molecule type" value="Genomic_DNA"/>
</dbReference>
<evidence type="ECO:0000313" key="1">
    <source>
        <dbReference type="EMBL" id="ORY42905.1"/>
    </source>
</evidence>
<organism evidence="1 2">
    <name type="scientific">Rhizoclosmatium globosum</name>
    <dbReference type="NCBI Taxonomy" id="329046"/>
    <lineage>
        <taxon>Eukaryota</taxon>
        <taxon>Fungi</taxon>
        <taxon>Fungi incertae sedis</taxon>
        <taxon>Chytridiomycota</taxon>
        <taxon>Chytridiomycota incertae sedis</taxon>
        <taxon>Chytridiomycetes</taxon>
        <taxon>Chytridiales</taxon>
        <taxon>Chytriomycetaceae</taxon>
        <taxon>Rhizoclosmatium</taxon>
    </lineage>
</organism>
<dbReference type="Proteomes" id="UP000193642">
    <property type="component" value="Unassembled WGS sequence"/>
</dbReference>
<dbReference type="AlphaFoldDB" id="A0A1Y2C9B4"/>
<name>A0A1Y2C9B4_9FUNG</name>
<reference evidence="1 2" key="1">
    <citation type="submission" date="2016-07" db="EMBL/GenBank/DDBJ databases">
        <title>Pervasive Adenine N6-methylation of Active Genes in Fungi.</title>
        <authorList>
            <consortium name="DOE Joint Genome Institute"/>
            <person name="Mondo S.J."/>
            <person name="Dannebaum R.O."/>
            <person name="Kuo R.C."/>
            <person name="Labutti K."/>
            <person name="Haridas S."/>
            <person name="Kuo A."/>
            <person name="Salamov A."/>
            <person name="Ahrendt S.R."/>
            <person name="Lipzen A."/>
            <person name="Sullivan W."/>
            <person name="Andreopoulos W.B."/>
            <person name="Clum A."/>
            <person name="Lindquist E."/>
            <person name="Daum C."/>
            <person name="Ramamoorthy G.K."/>
            <person name="Gryganskyi A."/>
            <person name="Culley D."/>
            <person name="Magnuson J.K."/>
            <person name="James T.Y."/>
            <person name="O'Malley M.A."/>
            <person name="Stajich J.E."/>
            <person name="Spatafora J.W."/>
            <person name="Visel A."/>
            <person name="Grigoriev I.V."/>
        </authorList>
    </citation>
    <scope>NUCLEOTIDE SEQUENCE [LARGE SCALE GENOMIC DNA]</scope>
    <source>
        <strain evidence="1 2">JEL800</strain>
    </source>
</reference>
<protein>
    <submittedName>
        <fullName evidence="1">Uncharacterized protein</fullName>
    </submittedName>
</protein>